<dbReference type="Proteomes" id="UP000013526">
    <property type="component" value="Unassembled WGS sequence"/>
</dbReference>
<keyword evidence="3" id="KW-1003">Cell membrane</keyword>
<dbReference type="GO" id="GO:0016887">
    <property type="term" value="F:ATP hydrolysis activity"/>
    <property type="evidence" value="ECO:0007669"/>
    <property type="project" value="InterPro"/>
</dbReference>
<evidence type="ECO:0000256" key="8">
    <source>
        <dbReference type="ARBA" id="ARBA00022970"/>
    </source>
</evidence>
<dbReference type="PATRIC" id="fig|1268236.3.peg.478"/>
<keyword evidence="6 11" id="KW-0067">ATP-binding</keyword>
<keyword evidence="4" id="KW-0997">Cell inner membrane</keyword>
<keyword evidence="8" id="KW-0029">Amino-acid transport</keyword>
<evidence type="ECO:0000256" key="6">
    <source>
        <dbReference type="ARBA" id="ARBA00022840"/>
    </source>
</evidence>
<dbReference type="SMART" id="SM00382">
    <property type="entry name" value="AAA"/>
    <property type="match status" value="1"/>
</dbReference>
<evidence type="ECO:0000256" key="9">
    <source>
        <dbReference type="ARBA" id="ARBA00023136"/>
    </source>
</evidence>
<dbReference type="Gene3D" id="3.40.50.300">
    <property type="entry name" value="P-loop containing nucleotide triphosphate hydrolases"/>
    <property type="match status" value="1"/>
</dbReference>
<keyword evidence="9" id="KW-0472">Membrane</keyword>
<dbReference type="InterPro" id="IPR003593">
    <property type="entry name" value="AAA+_ATPase"/>
</dbReference>
<dbReference type="PROSITE" id="PS50893">
    <property type="entry name" value="ABC_TRANSPORTER_2"/>
    <property type="match status" value="1"/>
</dbReference>
<organism evidence="11 12">
    <name type="scientific">Aeromonas molluscorum 848</name>
    <dbReference type="NCBI Taxonomy" id="1268236"/>
    <lineage>
        <taxon>Bacteria</taxon>
        <taxon>Pseudomonadati</taxon>
        <taxon>Pseudomonadota</taxon>
        <taxon>Gammaproteobacteria</taxon>
        <taxon>Aeromonadales</taxon>
        <taxon>Aeromonadaceae</taxon>
        <taxon>Aeromonas</taxon>
    </lineage>
</organism>
<dbReference type="AlphaFoldDB" id="R1HE70"/>
<protein>
    <submittedName>
        <fullName evidence="11">DL-methionine transporter ATP-binding subunit</fullName>
    </submittedName>
</protein>
<gene>
    <name evidence="11" type="primary">metN</name>
    <name evidence="11" type="ORF">G113_02384</name>
</gene>
<dbReference type="Pfam" id="PF09383">
    <property type="entry name" value="NIL"/>
    <property type="match status" value="1"/>
</dbReference>
<dbReference type="InterPro" id="IPR017871">
    <property type="entry name" value="ABC_transporter-like_CS"/>
</dbReference>
<dbReference type="GO" id="GO:0033232">
    <property type="term" value="F:ABC-type D-methionine transporter activity"/>
    <property type="evidence" value="ECO:0007669"/>
    <property type="project" value="InterPro"/>
</dbReference>
<accession>R1HE70</accession>
<keyword evidence="12" id="KW-1185">Reference proteome</keyword>
<evidence type="ECO:0000256" key="2">
    <source>
        <dbReference type="ARBA" id="ARBA00022448"/>
    </source>
</evidence>
<dbReference type="SUPFAM" id="SSF52540">
    <property type="entry name" value="P-loop containing nucleoside triphosphate hydrolases"/>
    <property type="match status" value="1"/>
</dbReference>
<dbReference type="PANTHER" id="PTHR43166:SF30">
    <property type="entry name" value="METHIONINE IMPORT ATP-BINDING PROTEIN METN"/>
    <property type="match status" value="1"/>
</dbReference>
<dbReference type="SUPFAM" id="SSF55021">
    <property type="entry name" value="ACT-like"/>
    <property type="match status" value="1"/>
</dbReference>
<dbReference type="InterPro" id="IPR041701">
    <property type="entry name" value="MetN_ABC"/>
</dbReference>
<evidence type="ECO:0000313" key="11">
    <source>
        <dbReference type="EMBL" id="EOD56684.1"/>
    </source>
</evidence>
<dbReference type="InterPro" id="IPR050086">
    <property type="entry name" value="MetN_ABC_transporter-like"/>
</dbReference>
<dbReference type="GO" id="GO:0009276">
    <property type="term" value="C:Gram-negative-bacterium-type cell wall"/>
    <property type="evidence" value="ECO:0007669"/>
    <property type="project" value="InterPro"/>
</dbReference>
<dbReference type="InterPro" id="IPR045865">
    <property type="entry name" value="ACT-like_dom_sf"/>
</dbReference>
<proteinExistence type="predicted"/>
<dbReference type="NCBIfam" id="TIGR02314">
    <property type="entry name" value="ABC_MetN"/>
    <property type="match status" value="1"/>
</dbReference>
<evidence type="ECO:0000259" key="10">
    <source>
        <dbReference type="PROSITE" id="PS50893"/>
    </source>
</evidence>
<dbReference type="CDD" id="cd03258">
    <property type="entry name" value="ABC_MetN_methionine_transporter"/>
    <property type="match status" value="1"/>
</dbReference>
<dbReference type="Pfam" id="PF00005">
    <property type="entry name" value="ABC_tran"/>
    <property type="match status" value="1"/>
</dbReference>
<dbReference type="EMBL" id="AQGQ01000006">
    <property type="protein sequence ID" value="EOD56684.1"/>
    <property type="molecule type" value="Genomic_DNA"/>
</dbReference>
<dbReference type="InterPro" id="IPR003439">
    <property type="entry name" value="ABC_transporter-like_ATP-bd"/>
</dbReference>
<evidence type="ECO:0000256" key="4">
    <source>
        <dbReference type="ARBA" id="ARBA00022519"/>
    </source>
</evidence>
<sequence>MIKLNALNKVYGKGSDAVHALRDVSLHVPQGKIFGVIGASGAGKSTLIRCVNLLERPTNGKVVVDDQDLTALSDAELTLARRQIGMIFQHFNLLSSRSVFANVAFPLELAGWDKARIKGRVDELLALVGLEARAHAYPSELSGGQKQRVAIARALAPAPKVLLCDEATSALDPQTTRSILTLLKEINVKLGLTILLITHEMDVVKGICDEVAIISDGSLIEQGEVAWFFSNAKTQLARDFIHSTIHLDVPQEYQDRMTPTREPNSYPLLKLGFTGASVDSPLISEASRRFNIDVSILAADIEYAGGVKFGFLLAEVFGDEAQCAATQQFFIDNHIQLEVMGYVRRHD</sequence>
<evidence type="ECO:0000256" key="5">
    <source>
        <dbReference type="ARBA" id="ARBA00022741"/>
    </source>
</evidence>
<dbReference type="PANTHER" id="PTHR43166">
    <property type="entry name" value="AMINO ACID IMPORT ATP-BINDING PROTEIN"/>
    <property type="match status" value="1"/>
</dbReference>
<evidence type="ECO:0000256" key="1">
    <source>
        <dbReference type="ARBA" id="ARBA00004417"/>
    </source>
</evidence>
<keyword evidence="5" id="KW-0547">Nucleotide-binding</keyword>
<dbReference type="RefSeq" id="WP_005892513.1">
    <property type="nucleotide sequence ID" value="NZ_AQGQ01000006.1"/>
</dbReference>
<evidence type="ECO:0000256" key="7">
    <source>
        <dbReference type="ARBA" id="ARBA00022967"/>
    </source>
</evidence>
<dbReference type="SMART" id="SM00930">
    <property type="entry name" value="NIL"/>
    <property type="match status" value="1"/>
</dbReference>
<dbReference type="GO" id="GO:0005524">
    <property type="term" value="F:ATP binding"/>
    <property type="evidence" value="ECO:0007669"/>
    <property type="project" value="UniProtKB-KW"/>
</dbReference>
<dbReference type="FunFam" id="3.40.50.300:FF:000233">
    <property type="entry name" value="Methionine import ATP-binding protein MetN"/>
    <property type="match status" value="1"/>
</dbReference>
<reference evidence="11 12" key="1">
    <citation type="journal article" date="2013" name="Genome Announc.">
        <title>Draft Genome Sequence of Aeromonas molluscorum Strain 848TT, Isolated from Bivalve Molluscs.</title>
        <authorList>
            <person name="Spataro N."/>
            <person name="Farfan M."/>
            <person name="Albarral V."/>
            <person name="Sanglas A."/>
            <person name="Loren J.G."/>
            <person name="Fuste M.C."/>
            <person name="Bosch E."/>
        </authorList>
    </citation>
    <scope>NUCLEOTIDE SEQUENCE [LARGE SCALE GENOMIC DNA]</scope>
    <source>
        <strain evidence="11 12">848</strain>
    </source>
</reference>
<evidence type="ECO:0000313" key="12">
    <source>
        <dbReference type="Proteomes" id="UP000013526"/>
    </source>
</evidence>
<dbReference type="InterPro" id="IPR027417">
    <property type="entry name" value="P-loop_NTPase"/>
</dbReference>
<evidence type="ECO:0000256" key="3">
    <source>
        <dbReference type="ARBA" id="ARBA00022475"/>
    </source>
</evidence>
<dbReference type="GO" id="GO:0005886">
    <property type="term" value="C:plasma membrane"/>
    <property type="evidence" value="ECO:0007669"/>
    <property type="project" value="UniProtKB-SubCell"/>
</dbReference>
<dbReference type="InterPro" id="IPR012692">
    <property type="entry name" value="ABC_MetN_proteobac"/>
</dbReference>
<dbReference type="OrthoDB" id="9802264at2"/>
<comment type="caution">
    <text evidence="11">The sequence shown here is derived from an EMBL/GenBank/DDBJ whole genome shotgun (WGS) entry which is preliminary data.</text>
</comment>
<name>R1HE70_9GAMM</name>
<keyword evidence="2" id="KW-0813">Transport</keyword>
<dbReference type="PROSITE" id="PS00211">
    <property type="entry name" value="ABC_TRANSPORTER_1"/>
    <property type="match status" value="1"/>
</dbReference>
<keyword evidence="7" id="KW-1278">Translocase</keyword>
<dbReference type="InterPro" id="IPR018449">
    <property type="entry name" value="NIL_domain"/>
</dbReference>
<dbReference type="Gene3D" id="3.30.70.260">
    <property type="match status" value="1"/>
</dbReference>
<comment type="subcellular location">
    <subcellularLocation>
        <location evidence="1">Cell inner membrane</location>
        <topology evidence="1">Peripheral membrane protein</topology>
    </subcellularLocation>
</comment>
<feature type="domain" description="ABC transporter" evidence="10">
    <location>
        <begin position="2"/>
        <end position="241"/>
    </location>
</feature>